<feature type="domain" description="RapA2 cadherin-like" evidence="1">
    <location>
        <begin position="2813"/>
        <end position="2883"/>
    </location>
</feature>
<feature type="domain" description="RapA2 cadherin-like" evidence="1">
    <location>
        <begin position="1549"/>
        <end position="1626"/>
    </location>
</feature>
<feature type="domain" description="RapA2 cadherin-like" evidence="1">
    <location>
        <begin position="3022"/>
        <end position="3092"/>
    </location>
</feature>
<dbReference type="NCBIfam" id="TIGR01965">
    <property type="entry name" value="VCBS_repeat"/>
    <property type="match status" value="41"/>
</dbReference>
<protein>
    <submittedName>
        <fullName evidence="2">Type I secretion C-terminal target domain-containing protein</fullName>
    </submittedName>
</protein>
<feature type="domain" description="RapA2 cadherin-like" evidence="1">
    <location>
        <begin position="1871"/>
        <end position="1943"/>
    </location>
</feature>
<feature type="domain" description="RapA2 cadherin-like" evidence="1">
    <location>
        <begin position="2294"/>
        <end position="2362"/>
    </location>
</feature>
<dbReference type="InterPro" id="IPR010221">
    <property type="entry name" value="VCBS_dom"/>
</dbReference>
<feature type="domain" description="RapA2 cadherin-like" evidence="1">
    <location>
        <begin position="1975"/>
        <end position="2052"/>
    </location>
</feature>
<feature type="domain" description="RapA2 cadherin-like" evidence="1">
    <location>
        <begin position="1123"/>
        <end position="1200"/>
    </location>
</feature>
<gene>
    <name evidence="2" type="ORF">HUK68_11950</name>
</gene>
<feature type="domain" description="RapA2 cadherin-like" evidence="1">
    <location>
        <begin position="2712"/>
        <end position="2780"/>
    </location>
</feature>
<feature type="domain" description="RapA2 cadherin-like" evidence="1">
    <location>
        <begin position="174"/>
        <end position="236"/>
    </location>
</feature>
<dbReference type="InterPro" id="IPR013783">
    <property type="entry name" value="Ig-like_fold"/>
</dbReference>
<feature type="domain" description="RapA2 cadherin-like" evidence="1">
    <location>
        <begin position="2604"/>
        <end position="2674"/>
    </location>
</feature>
<dbReference type="EMBL" id="CP054840">
    <property type="protein sequence ID" value="QKV53542.1"/>
    <property type="molecule type" value="Genomic_DNA"/>
</dbReference>
<feature type="domain" description="RapA2 cadherin-like" evidence="1">
    <location>
        <begin position="3768"/>
        <end position="3840"/>
    </location>
</feature>
<feature type="domain" description="RapA2 cadherin-like" evidence="1">
    <location>
        <begin position="4194"/>
        <end position="4266"/>
    </location>
</feature>
<feature type="domain" description="RapA2 cadherin-like" evidence="1">
    <location>
        <begin position="4514"/>
        <end position="4575"/>
    </location>
</feature>
<feature type="domain" description="RapA2 cadherin-like" evidence="1">
    <location>
        <begin position="806"/>
        <end position="878"/>
    </location>
</feature>
<dbReference type="InterPro" id="IPR019960">
    <property type="entry name" value="T1SS_VCA0849"/>
</dbReference>
<feature type="domain" description="RapA2 cadherin-like" evidence="1">
    <location>
        <begin position="1658"/>
        <end position="1730"/>
    </location>
</feature>
<feature type="domain" description="RapA2 cadherin-like" evidence="1">
    <location>
        <begin position="697"/>
        <end position="774"/>
    </location>
</feature>
<feature type="domain" description="RapA2 cadherin-like" evidence="1">
    <location>
        <begin position="3872"/>
        <end position="3949"/>
    </location>
</feature>
<reference evidence="2 3" key="1">
    <citation type="submission" date="2020-06" db="EMBL/GenBank/DDBJ databases">
        <title>Acidovorax antarctica sp. nov., isolated from Corinth ice sheet soil, Antarctic Fields Peninsula.</title>
        <authorList>
            <person name="Xu Q."/>
            <person name="Peng F."/>
        </authorList>
    </citation>
    <scope>NUCLEOTIDE SEQUENCE [LARGE SCALE GENOMIC DNA]</scope>
    <source>
        <strain evidence="2 3">16-35-5</strain>
    </source>
</reference>
<feature type="domain" description="RapA2 cadherin-like" evidence="1">
    <location>
        <begin position="1019"/>
        <end position="1091"/>
    </location>
</feature>
<feature type="domain" description="RapA2 cadherin-like" evidence="1">
    <location>
        <begin position="1232"/>
        <end position="1304"/>
    </location>
</feature>
<feature type="domain" description="RapA2 cadherin-like" evidence="1">
    <location>
        <begin position="2186"/>
        <end position="2256"/>
    </location>
</feature>
<keyword evidence="3" id="KW-1185">Reference proteome</keyword>
<feature type="domain" description="RapA2 cadherin-like" evidence="1">
    <location>
        <begin position="3439"/>
        <end position="3523"/>
    </location>
</feature>
<feature type="domain" description="RapA2 cadherin-like" evidence="1">
    <location>
        <begin position="4085"/>
        <end position="4162"/>
    </location>
</feature>
<dbReference type="PANTHER" id="PTHR14139:SF2">
    <property type="entry name" value="CALSYNTENIN-1"/>
    <property type="match status" value="1"/>
</dbReference>
<feature type="domain" description="RapA2 cadherin-like" evidence="1">
    <location>
        <begin position="2501"/>
        <end position="2571"/>
    </location>
</feature>
<accession>A0A6N1X646</accession>
<feature type="domain" description="RapA2 cadherin-like" evidence="1">
    <location>
        <begin position="2084"/>
        <end position="2153"/>
    </location>
</feature>
<evidence type="ECO:0000259" key="1">
    <source>
        <dbReference type="Pfam" id="PF17803"/>
    </source>
</evidence>
<feature type="domain" description="RapA2 cadherin-like" evidence="1">
    <location>
        <begin position="3337"/>
        <end position="3407"/>
    </location>
</feature>
<feature type="domain" description="RapA2 cadherin-like" evidence="1">
    <location>
        <begin position="1445"/>
        <end position="1517"/>
    </location>
</feature>
<feature type="domain" description="RapA2 cadherin-like" evidence="1">
    <location>
        <begin position="3659"/>
        <end position="3736"/>
    </location>
</feature>
<feature type="domain" description="RapA2 cadherin-like" evidence="1">
    <location>
        <begin position="1336"/>
        <end position="1413"/>
    </location>
</feature>
<feature type="domain" description="RapA2 cadherin-like" evidence="1">
    <location>
        <begin position="484"/>
        <end position="561"/>
    </location>
</feature>
<dbReference type="Gene3D" id="2.60.40.10">
    <property type="entry name" value="Immunoglobulins"/>
    <property type="match status" value="40"/>
</dbReference>
<evidence type="ECO:0000313" key="3">
    <source>
        <dbReference type="Proteomes" id="UP000509579"/>
    </source>
</evidence>
<feature type="domain" description="RapA2 cadherin-like" evidence="1">
    <location>
        <begin position="4298"/>
        <end position="4375"/>
    </location>
</feature>
<proteinExistence type="predicted"/>
<feature type="domain" description="RapA2 cadherin-like" evidence="1">
    <location>
        <begin position="910"/>
        <end position="987"/>
    </location>
</feature>
<organism evidence="2 3">
    <name type="scientific">Comamonas antarctica</name>
    <dbReference type="NCBI Taxonomy" id="2743470"/>
    <lineage>
        <taxon>Bacteria</taxon>
        <taxon>Pseudomonadati</taxon>
        <taxon>Pseudomonadota</taxon>
        <taxon>Betaproteobacteria</taxon>
        <taxon>Burkholderiales</taxon>
        <taxon>Comamonadaceae</taxon>
        <taxon>Comamonas</taxon>
    </lineage>
</organism>
<dbReference type="InterPro" id="IPR040853">
    <property type="entry name" value="RapA2_cadherin-like"/>
</dbReference>
<dbReference type="Pfam" id="PF17963">
    <property type="entry name" value="Big_9"/>
    <property type="match status" value="2"/>
</dbReference>
<feature type="domain" description="RapA2 cadherin-like" evidence="1">
    <location>
        <begin position="593"/>
        <end position="665"/>
    </location>
</feature>
<dbReference type="NCBIfam" id="TIGR03661">
    <property type="entry name" value="T1SS_VCA0849"/>
    <property type="match status" value="1"/>
</dbReference>
<feature type="domain" description="RapA2 cadherin-like" evidence="1">
    <location>
        <begin position="3556"/>
        <end position="3627"/>
    </location>
</feature>
<dbReference type="PANTHER" id="PTHR14139">
    <property type="entry name" value="CALSYNTENIN"/>
    <property type="match status" value="1"/>
</dbReference>
<feature type="domain" description="RapA2 cadherin-like" evidence="1">
    <location>
        <begin position="3231"/>
        <end position="3301"/>
    </location>
</feature>
<name>A0A6N1X646_9BURK</name>
<dbReference type="KEGG" id="aant:HUK68_11950"/>
<feature type="domain" description="RapA2 cadherin-like" evidence="1">
    <location>
        <begin position="4407"/>
        <end position="4477"/>
    </location>
</feature>
<feature type="domain" description="RapA2 cadherin-like" evidence="1">
    <location>
        <begin position="3981"/>
        <end position="4053"/>
    </location>
</feature>
<sequence length="5368" mass="543275">MAAAQTVLVTQLTGQAWIRGTDGSLTPIHEGMRIPADAVIVTSSGGSVQLQADGQPPLIIGENQELLLTADLVNPPQPQEAAVAPPVPTEIDQILAAINAGQDPFADLDPTAAGLTGGSEGGSTFVRLAGILENTVPLAIAYDNVATPTPELQQFSGAGVALDATPPVAEPAPAIPQANADAGSTLEDAAQPLTGNVLANDTLGTGSQAQHQVVLAGNGQGQYGQLTLNADGSYSYQLDNGLTAVQSLAEGETVTESFTYTLVDANGVSSSSSLTITIVGTNDAPVLSGQISLEVSEDQTTPVTGQLVVTDVDASDTHTWTVENGGQGQYGNFTVDQSGRWTYVPGAGNPDVQGLKAGEQLADTITVTVNDGHGGTATQTVTVIIEGADDGAVITPATPGSDLGSVTEDGQLTAGGKLNVTDPDAGQAVFVAQNVATTYGQFTIGTDGTWTYALDNANPAVQALGAGQTLTETREVRTADGTAANVVITINGTNDVPTLGTGVGSVTEDVAVTNGQLVTSGLVSISDIDAGQSSFQPTAVFTGSGTALGTLVFNTDGSYSYSVDNSAVQYLKTGDSVVETYTVTSLDGSARTTITITINGADDGAVIVPATPGSDLGSVTEDGQLTAGGKLNVTDPDAGQAVFVAQNVTTTYGQFTIGTDGTWTYALNNANPAVQALGAGQTLTETREVRTADGTMANVVITINGTNDVPTLGTGVGSVTEDVAVVNGQLVTSGAVSISDIDAGQNSFQPTAVFTGSGTALGTLVFNTDGTYSYSVDNSAVQYLKTGDSVVETYTVTSLDGSASTTITITINGADDGAVIVPATPGSDLGSVTEDGQLTAGGKLNVTDPDAGQAVFVAQNVATTYGQFTIGTDGTWTYALNNANPAVQALGAGQTLTETREVRTADGTTANVVITINGTNDVPTLGTGVGSVTEDVAVANGQLVTSGSVSISDIDAGQSSFQPTAVFTGSGTALGTLVFNTDGSYSYSVDNSAVQYLKTGDSVVETYTVTSLDGSASTTITITINGADDGAVIAPATPGSDLGSVTEDGQLTAGGKLNVTDPDAGQAVFVAQNVTTAYGQFTIGTDGTWTYALNNANPAVQALGAGQTLTETREVRTADGTTANVVITINGTNDVPTLGTGVGSVTEDVAVTNGQLVTSGVVSISDIDAGQSSFHPNAVFNGTGTALGTLVFNTDGTYSYSVDNSAVQYLKTGDSVVETYTVTSLDGSASTTITITINGADDGAVIAPATPGSDLGSVTEDGQLTAGGKLNVTDPDAGQAVFVAQNVATTYGQFTIGTDGTWTYALDNANPAVQALGAGQTLTETREVRTADGTTANVVITINGTNDVPTLGTGVGSVTEDVAVVNGQLVTSGVVSISDIDAGQNSFQPTAVFTGSGTALGTLVFNTDGSYSYSVDNSAVQYLKTGDSVVETYTVTSLDGSARTTITITINGADDGAVIVPATPGSDLGSVTEDGQLTAGGKLNVTDPDAGQAVFVAQNVATTYGQFTIGTDGTWTYALNNANPAVQALGAGQTLTETREVRTADGTTANVVITINGTNDVPTLGTGVGSVTEDVAVVNGQLVTSGSVSIADIDAGQSSFQSNAVFNGTGTALGTLVFNTDGSYSYSVDNSAVQYLKTGDSVVETYTVTSLDGSASTTITITINGADDGAVIVPATPGSDLGSVTEDGQLTAGGKLNVTDPDAGQAVFVAQNVATTYGQFTIGTDGTWTYALDNANPAVQALGAGQTLTETREVRTADGTAANVVITINGTNDVPTLGTGVGSVTEDVAVTNGQLVTSGLVSISDIDAGQSSFQPNAVFNGTGTALGTLVFNTDGSYSYSVDNSAVQYLKTGDSVVETYTVTSLDGSASTTITITINGADDGAVIVPATPGSDLGSVTEDGQLTAGGKLNVTDPDAGQAVFVAQNVATTYGQFTIGTDGTWTYALNNANPAVQALGAGQSLTETREVRTADGTTANVVITINGTNDVPTLGTGVGSVTEDVAVVNGKLVTSGAVSISDIDAGQSSFQPTAVFTGSGTALGTLVFNTDGSYSYSVDNSAVQYLKTGDSVVETYTVTSLDGSASTTITITINGADDAPSITGAATGAVTEDLSLTATGKLTVVDADAGQSSFVAQTGEAMTYGTFTINANGNWTYALDNANATVQALGQGKTLTEVREVFTADGTKTSVTITITGNNDEPTISGTSTGTVTEDGTTTIDGQLAVSDVDSTDSHTWSVNNNGAGQYGSFSVDNTGKWTYTLDNSSAAVQALIAGQSVSDTITVTVNDGNGGTDTQLITVTINGANDAPVITGAATGAVTEDLALTATGKLTVVDADAGQSSFVAQTGEAMTYGTFTIDANGNWTYALDNTNATVQALGQGKTLTEVREVFTADGTKTSVTITITGNNDEPTISGTSTGAVTEDGTTTIDGQLAVADVDSTDTHTWSVNNNGAGQYGSFTVDNTGKWTYTLDNSSAAVQALTAGQSVSDTITVTVDDGNGGTDTQQITVTINGANDAPVITGAATGAVTEDLALTATGKLTVVDADAGQSSFVAQTGEAMTYGTFTIDANGNWTYALDNANATVQALGQGKTLTEVREVFTADGTKTSVTITITGNNDEPTISGTSTGTVTEDGTTTIDGQLAVSDVDSTDSHTWSVNNNGAGQYGSFSVDNTGKWTYTLDNSSAAVQALIAGQSVSDTITVTVNDGNGGTDTQLITVTINGANDAPVITGAATGAVTEDLALTATGKLTVVDADAGQSSFVAQTGEAMTYGTFTIDANGNWTYALDNTNATVQALGQGKTLTEVREVFTADGTKTSVTITITGNNDEPTISGVSTGAVTEDSTTTIDGQLAVSDVDSTDSHTWSVNNNGAGQYGSFTVDNTGKWTYTLDNSSAAVQALIAGQSVSDTITVTVDDGNGGTDTQQITVTINGANDAPVITGAATGAVTEDLALTATGKLTVVDADAGQSSFVAQTDAPMTYGTFTIDANGNWTYALDNANATVQALGQGKTLTEVREVFTADGTKTSVTITITGNNDEPTISGTSTGTVTEDGTTTIDGQLAVSDVDSTDSHTWSVNNNGAGQYGSFTVDNTGKWTYTLDNSSAAVQALTAGQSVSDTITVTVDDGNGGTDTQQITVTINGANDAPVITGAATGTVTEDLSLTTTGKLTVVDADAGQSSFVAQTGVATTYGTFTIDANGNWTYALNNTNADVQALGKGETMSEVVQVTTADGSKTSVTITIQGNNDAPTISGVSTGTVTEDGVTRIDGQLTVSDVDTNDTHTWSVNNNGAGQYGSFTVDGTGKWTYALDNDSAAVQALVANQQVSDTITVTVNDGNGGTKTQQITVTINGANDGAVVTGNNTATLKEDVTTDASGKLNVTDADANQSYFVEQRDVAVQYGKFTITNDGNWNYRLNNNDPVIQQLREGQTLTETVTVRTADGTLAQVNVTITGTNDLPQLSQADRTITENPNAAGGVLTAIGALTITDADAGEARFQTGAVLTRVDGPVANANTALGTLTFNADGSYSYSVDNSKVAYLKSGESVVETYTVTSFDQTRTSTIVIRIQGQDSGAVVTPATPGSDKGSVTEDGTLTTGGKLDVVDPDAGQAVFVAQNVTTTYGQFTIGSNGTWTYTLNNANPAVQALGAGQTLTETREVSTADGTKANVVITINGTNDVPTLGTGVSAVTEDVNVVGGKLLASGSVSISDVDAGQSSFKAGAVYGGSGTALGTLVFNTNGTYSYSVDNSKVQYLKTGESVVETYTVTSSDGSATTTIKITINGADDGAIISPATPGSDKGSVTEDGTLTTGGKLDVVDPDAGQAVFVAQNVTTTYGQFTIGSNGTWTYTLNNANPAVQALGAGQTLTETREVSTADGTKANVVITINGTNDVPTLGTGVSAVTEDVNVVGGKLLASGSVSISDVDAGQSSFKAGAVYGGSGTALGTLVFNTNGTYSYSVDNSKVQYLKTGESVVETYTVTSSDGSATTTIKITINGADDGAIISPATPGSDKGSVTEDGTLTTGGKLDVVDPDAGQAVFVAQNVTTTYGQFTIGSNGTWTYTLNNANPAVQALGAGQTLTETREVSTADGTKANVVITINGTNDVPTLGTGVSAVTEDVNVVGGKLLASGSVSISDVDAGQSSFKAGAVYGGSGTALGTLVFNTNGTYSYSVDNSKVQYLKTGESVVETYTVTSSDGSATTTIKITINGADDGAIISPATPGSDKGSVTEDGTLTTGGKLDVVDPDAGQAVFVAQNVTTTYGQFTIGSNGTWTYTLNNANPAVQALGAGQTLTETREVSTADGTKANVVITINGTNDVPTLGTGVAAVTEDVGVVGGRLVTSGSVSIADTDTGESSFKAGAVYNGTGTALGTLVFNTDGTYSYSVDNSKVQYLQAGEKLVETYTVTSKDGTASTTIAITITGANDIPTLSGTVTGAVKEDVTTTVSGQLSVTDVDLKDTHTWSVNNSGKGQYGSFTVDATGKWTYVLDNASAKVQALTEGQKVSDTITVTVNDGKGGTAEKTITVEITGTNEAPVAQAVTGTAPEDNTVAIALRGSDADGTVVSFQLTSLAANGTLYKDAAGTQVLTTKDVITATSNGATIYFKPTQDWSGTTSFNYSAKDNLGQVSTSTATGTITVTPVADTPTVSLSVGAGSNPVTTVINTATVSTTNTGHTVTANNADGSKGTVSIVTGTDHDGFGVSGNVSSNTGAASTELAGNGTVSESLTVAFKVPVTKITVQFAWLASGEQARYKMYDEAGNLIKTAVVQGKTDTVEEQFSLTAPVGTTIGKIVFDAPRNGDDYLVHKVTYTTATTYPLTITADPRDIDFSETISKVVVEVPVGVTLSAGTQIDATHWSVPLTSSGSYSVSVDATTKAVTITGLNMTVPENVTVGDIKVVATASDGASTADATYVYHGVPVANDDTATAALTSRTVTTAAKQDTLAAFSNNETTAWRFTSATTVDKDRVELSSTAVLKTDLGKWLSTSLQGTTLDAQTSGNALILRDNNDSSSGDAQLVTPVYSPTVDGTTLQFRVTGFSNFSSYFDIANWQLYKSADGGTTWSSQPVQRGDITSSGTIITGALEANASYRIVFTVEDNIGWGTGSAAIGLDDFQANVPATSSIEWSTTAINGSVTANDTLGTLGETSTVSVKVGSTWVDASAGGTTVTGSYGTLVLKSDGSYTYTPTASAAGAGKVDHFEYKLTQADGDTANANLDITLSATGPGAPVATLSARMVDTTSTHEVHGTSGSDTLLGTAEDDLFVWHQGDAGTAAKPVTDVVKNFGASGNDSLDLSDLLQGEESSTDLSKFLHLETKTEADGKTIDTVIKVSSAGALDADGNGFNQQILLEGVNLTTAGHDQNSMIKDLIDQGKLKIDHS</sequence>
<feature type="domain" description="RapA2 cadherin-like" evidence="1">
    <location>
        <begin position="2919"/>
        <end position="2989"/>
    </location>
</feature>
<feature type="domain" description="RapA2 cadherin-like" evidence="1">
    <location>
        <begin position="3128"/>
        <end position="3198"/>
    </location>
</feature>
<feature type="domain" description="RapA2 cadherin-like" evidence="1">
    <location>
        <begin position="2395"/>
        <end position="2465"/>
    </location>
</feature>
<feature type="domain" description="RapA2 cadherin-like" evidence="1">
    <location>
        <begin position="1762"/>
        <end position="1839"/>
    </location>
</feature>
<dbReference type="Pfam" id="PF17803">
    <property type="entry name" value="Cadherin_4"/>
    <property type="match status" value="40"/>
</dbReference>
<evidence type="ECO:0000313" key="2">
    <source>
        <dbReference type="EMBL" id="QKV53542.1"/>
    </source>
</evidence>
<dbReference type="RefSeq" id="WP_175504348.1">
    <property type="nucleotide sequence ID" value="NZ_CP054840.1"/>
</dbReference>
<dbReference type="Proteomes" id="UP000509579">
    <property type="component" value="Chromosome"/>
</dbReference>